<dbReference type="Gene3D" id="2.60.40.10">
    <property type="entry name" value="Immunoglobulins"/>
    <property type="match status" value="3"/>
</dbReference>
<feature type="domain" description="CARDB" evidence="4">
    <location>
        <begin position="53"/>
        <end position="129"/>
    </location>
</feature>
<dbReference type="GO" id="GO:0005886">
    <property type="term" value="C:plasma membrane"/>
    <property type="evidence" value="ECO:0007669"/>
    <property type="project" value="UniProtKB-SubCell"/>
</dbReference>
<evidence type="ECO:0000256" key="3">
    <source>
        <dbReference type="SAM" id="Phobius"/>
    </source>
</evidence>
<proteinExistence type="predicted"/>
<dbReference type="NCBIfam" id="TIGR04126">
    <property type="entry name" value="PGF_CTERM"/>
    <property type="match status" value="1"/>
</dbReference>
<feature type="compositionally biased region" description="Gly residues" evidence="2">
    <location>
        <begin position="808"/>
        <end position="820"/>
    </location>
</feature>
<dbReference type="Pfam" id="PF07705">
    <property type="entry name" value="CARDB"/>
    <property type="match status" value="1"/>
</dbReference>
<sequence>MQVIGGSTETVTLTAPTGAGEIIDAGTQQLRVNTDNDAQEASTTIREPANIAVQIDDTNSPVIEGNRLQVDTIVENTGDGTATDREVALEVNDDEATSRQLTLDGGERAEITLEATVSTVGDQTITVTTGDETAQRTVTVIEAPDEPLFRMSNLSVPDDVFRSEGQSVTVTADVTNIGDVEGSQTVSITIGGTTRSTSDVTLDGNETQTVSTTVPATALLVGDRAVTVSSADDSVSGLIVVREPAPPRFTVDISNIPTPIAGSATSDEVDIAVENTGQGTATQTIELNLTLDDETIDTTAQQVTLDPGGSTTETLSLDVTGESRAGNFTTELTATSANQTTSTRTETDFGTITSGINAADTGGSVQVAAETYRETLSIDKEVAIRSDGAVVTAPEGSSSDATVDISAGAGGTLIDSLTVRGSSTAVQAVETSTITDVQIDNATGQTTTGIDINADDVTVSFSQIQSVREGINVTTADVSVLDTQIADTTFAINATGDASNLTAERLNVLRSENGFFTNTGKHAFTQSNIENNNVAIDADRPGGAVTTVDATENWWGRPSGPLSSEILSPVTVQPFRGNPKIPADYEITSPTGSTSVSDPVTVGETISVDVAVENTGGTSGATNNQRIELFVDGQKEDETAQFQLGENGTVDTASFAQLDTLEYQVEPADAGSSLSLTVRTENNVVSPNNVNAQTPPSIGVESINVGNSVRTDQTLSVDATINNSGQSDGTTDVRLDFNGRPVATETGVSVPGQGTSSVTLTHSPQASLADSDDVSVTVVATDSGATRSDTVDVNAAPEPPEDDDDDAAGGGGGGGGGFGVSGLANPNQLGGVQRQAVSQTVSITDIGQKNDQVRSVGIDFNQQAVGTVSVTALDDPPADTNYPQQRATPLTAVDVTVPDAAENQPATVRIAVDRDLVQDTRAAPGDLQVERFDNGQYTVLQTSVADVTADEVVLEANTPGFSVFAVTVPKPGQQVTPTPTPTPTPTQTPTPAPDETPTTTETETPTSTPGGIPGFGVMVAVLAVLIAALVFHRRSS</sequence>
<dbReference type="InterPro" id="IPR026371">
    <property type="entry name" value="PGF_CTERM"/>
</dbReference>
<dbReference type="InterPro" id="IPR013783">
    <property type="entry name" value="Ig-like_fold"/>
</dbReference>
<dbReference type="SUPFAM" id="SSF51126">
    <property type="entry name" value="Pectin lyase-like"/>
    <property type="match status" value="1"/>
</dbReference>
<feature type="region of interest" description="Disordered" evidence="2">
    <location>
        <begin position="970"/>
        <end position="1011"/>
    </location>
</feature>
<dbReference type="InterPro" id="IPR026453">
    <property type="entry name" value="PGF_pre_PGF"/>
</dbReference>
<keyword evidence="3" id="KW-1133">Transmembrane helix</keyword>
<keyword evidence="1" id="KW-0732">Signal</keyword>
<dbReference type="InterPro" id="IPR011635">
    <property type="entry name" value="CARDB"/>
</dbReference>
<keyword evidence="3" id="KW-0472">Membrane</keyword>
<evidence type="ECO:0000256" key="1">
    <source>
        <dbReference type="ARBA" id="ARBA00022729"/>
    </source>
</evidence>
<keyword evidence="3" id="KW-0812">Transmembrane</keyword>
<protein>
    <submittedName>
        <fullName evidence="5">Probable secreted glycoprotein</fullName>
    </submittedName>
</protein>
<feature type="compositionally biased region" description="Low complexity" evidence="2">
    <location>
        <begin position="995"/>
        <end position="1010"/>
    </location>
</feature>
<dbReference type="NCBIfam" id="TIGR04213">
    <property type="entry name" value="PGF_pre_PGF"/>
    <property type="match status" value="1"/>
</dbReference>
<accession>G0LGT7</accession>
<dbReference type="AlphaFoldDB" id="G0LGT7"/>
<feature type="compositionally biased region" description="Polar residues" evidence="2">
    <location>
        <begin position="752"/>
        <end position="765"/>
    </location>
</feature>
<feature type="compositionally biased region" description="Pro residues" evidence="2">
    <location>
        <begin position="978"/>
        <end position="994"/>
    </location>
</feature>
<evidence type="ECO:0000256" key="2">
    <source>
        <dbReference type="SAM" id="MobiDB-lite"/>
    </source>
</evidence>
<dbReference type="KEGG" id="hwc:Hqrw_1705"/>
<reference evidence="5 6" key="1">
    <citation type="journal article" date="2011" name="PLoS ONE">
        <title>Haloquadratum walsbyi: limited diversity in a global pond.</title>
        <authorList>
            <person name="Dyall-Smith M."/>
            <person name="Pfeiffer F."/>
            <person name="Klee K."/>
            <person name="Palm P."/>
            <person name="Gross K."/>
            <person name="Schuster S.C."/>
            <person name="Rampp M."/>
            <person name="Oesterhelt D."/>
        </authorList>
    </citation>
    <scope>NUCLEOTIDE SEQUENCE [LARGE SCALE GENOMIC DNA]</scope>
    <source>
        <strain evidence="6">DSM 16854 / JCM 12705 / C23</strain>
    </source>
</reference>
<feature type="compositionally biased region" description="Low complexity" evidence="2">
    <location>
        <begin position="766"/>
        <end position="786"/>
    </location>
</feature>
<feature type="transmembrane region" description="Helical" evidence="3">
    <location>
        <begin position="1012"/>
        <end position="1031"/>
    </location>
</feature>
<dbReference type="InterPro" id="IPR011050">
    <property type="entry name" value="Pectin_lyase_fold/virulence"/>
</dbReference>
<dbReference type="HOGENOM" id="CLU_293327_0_0_2"/>
<dbReference type="Proteomes" id="UP000007954">
    <property type="component" value="Chromosome"/>
</dbReference>
<dbReference type="EMBL" id="FR746099">
    <property type="protein sequence ID" value="CCC39639.1"/>
    <property type="molecule type" value="Genomic_DNA"/>
</dbReference>
<dbReference type="GO" id="GO:0030115">
    <property type="term" value="C:S-layer"/>
    <property type="evidence" value="ECO:0007669"/>
    <property type="project" value="UniProtKB-SubCell"/>
</dbReference>
<organism evidence="5 6">
    <name type="scientific">Haloquadratum walsbyi (strain DSM 16854 / JCM 12705 / C23)</name>
    <dbReference type="NCBI Taxonomy" id="768065"/>
    <lineage>
        <taxon>Archaea</taxon>
        <taxon>Methanobacteriati</taxon>
        <taxon>Methanobacteriota</taxon>
        <taxon>Stenosarchaea group</taxon>
        <taxon>Halobacteria</taxon>
        <taxon>Halobacteriales</taxon>
        <taxon>Haloferacaceae</taxon>
        <taxon>Haloquadratum</taxon>
    </lineage>
</organism>
<evidence type="ECO:0000259" key="4">
    <source>
        <dbReference type="Pfam" id="PF07705"/>
    </source>
</evidence>
<evidence type="ECO:0000313" key="6">
    <source>
        <dbReference type="Proteomes" id="UP000007954"/>
    </source>
</evidence>
<evidence type="ECO:0000313" key="5">
    <source>
        <dbReference type="EMBL" id="CCC39639.1"/>
    </source>
</evidence>
<feature type="region of interest" description="Disordered" evidence="2">
    <location>
        <begin position="742"/>
        <end position="831"/>
    </location>
</feature>
<name>G0LGT7_HALWC</name>
<gene>
    <name evidence="5" type="ordered locus">Hqrw_1705</name>
</gene>